<accession>A0A7I8LHA3</accession>
<protein>
    <submittedName>
        <fullName evidence="2">Uncharacterized protein</fullName>
    </submittedName>
</protein>
<keyword evidence="1" id="KW-0472">Membrane</keyword>
<keyword evidence="3" id="KW-1185">Reference proteome</keyword>
<evidence type="ECO:0000313" key="3">
    <source>
        <dbReference type="Proteomes" id="UP000663760"/>
    </source>
</evidence>
<organism evidence="2 3">
    <name type="scientific">Spirodela intermedia</name>
    <name type="common">Intermediate duckweed</name>
    <dbReference type="NCBI Taxonomy" id="51605"/>
    <lineage>
        <taxon>Eukaryota</taxon>
        <taxon>Viridiplantae</taxon>
        <taxon>Streptophyta</taxon>
        <taxon>Embryophyta</taxon>
        <taxon>Tracheophyta</taxon>
        <taxon>Spermatophyta</taxon>
        <taxon>Magnoliopsida</taxon>
        <taxon>Liliopsida</taxon>
        <taxon>Araceae</taxon>
        <taxon>Lemnoideae</taxon>
        <taxon>Spirodela</taxon>
    </lineage>
</organism>
<dbReference type="Gene3D" id="3.60.21.10">
    <property type="match status" value="1"/>
</dbReference>
<keyword evidence="1" id="KW-1133">Transmembrane helix</keyword>
<name>A0A7I8LHA3_SPIIN</name>
<evidence type="ECO:0000256" key="1">
    <source>
        <dbReference type="SAM" id="Phobius"/>
    </source>
</evidence>
<dbReference type="EMBL" id="LR746279">
    <property type="protein sequence ID" value="CAA7409419.1"/>
    <property type="molecule type" value="Genomic_DNA"/>
</dbReference>
<feature type="transmembrane region" description="Helical" evidence="1">
    <location>
        <begin position="23"/>
        <end position="40"/>
    </location>
</feature>
<sequence length="300" mass="33659">MGGTHEHQRQCVPWRRPPWRSTLIAQVLLFVALYGALSIGRTQMPRSGDEESGYISMTSRHRDLYFISVGGGSRPRDQQMQLLRQMENIARTFKVEFVVNLSELGKKDPLVQNVSFYFPHLRVPWYATSVSSERGSACFLRKIKSPRGHTLDLIGLDTGLWQASSCSEDLMKQQRWLARTLAAIDSTWRVVVGFHSLAAGCGEGHAAEKTTSSYQRSLRQLLLENRVNVYLSGQCCGGDRPPQSGLSFIHSCGSHSPYRGTGDGFHLHGFSPLKIESYFIDSNGDITSRSRVHQWGREVA</sequence>
<gene>
    <name evidence="2" type="ORF">SI8410_16020097</name>
</gene>
<evidence type="ECO:0000313" key="2">
    <source>
        <dbReference type="EMBL" id="CAA7409419.1"/>
    </source>
</evidence>
<reference evidence="2" key="1">
    <citation type="submission" date="2020-02" db="EMBL/GenBank/DDBJ databases">
        <authorList>
            <person name="Scholz U."/>
            <person name="Mascher M."/>
            <person name="Fiebig A."/>
        </authorList>
    </citation>
    <scope>NUCLEOTIDE SEQUENCE</scope>
</reference>
<dbReference type="SUPFAM" id="SSF56300">
    <property type="entry name" value="Metallo-dependent phosphatases"/>
    <property type="match status" value="1"/>
</dbReference>
<dbReference type="Proteomes" id="UP000663760">
    <property type="component" value="Chromosome 16"/>
</dbReference>
<dbReference type="OrthoDB" id="411211at2759"/>
<proteinExistence type="predicted"/>
<dbReference type="AlphaFoldDB" id="A0A7I8LHA3"/>
<keyword evidence="1" id="KW-0812">Transmembrane</keyword>
<dbReference type="InterPro" id="IPR029052">
    <property type="entry name" value="Metallo-depent_PP-like"/>
</dbReference>